<dbReference type="GO" id="GO:0003887">
    <property type="term" value="F:DNA-directed DNA polymerase activity"/>
    <property type="evidence" value="ECO:0007669"/>
    <property type="project" value="UniProtKB-KW"/>
</dbReference>
<dbReference type="NCBIfam" id="TIGR00594">
    <property type="entry name" value="polc"/>
    <property type="match status" value="1"/>
</dbReference>
<dbReference type="SUPFAM" id="SSF89550">
    <property type="entry name" value="PHP domain-like"/>
    <property type="match status" value="1"/>
</dbReference>
<evidence type="ECO:0000256" key="8">
    <source>
        <dbReference type="ARBA" id="ARBA00022932"/>
    </source>
</evidence>
<evidence type="ECO:0000256" key="9">
    <source>
        <dbReference type="ARBA" id="ARBA00049244"/>
    </source>
</evidence>
<evidence type="ECO:0000259" key="10">
    <source>
        <dbReference type="SMART" id="SM00481"/>
    </source>
</evidence>
<keyword evidence="6 11" id="KW-0548">Nucleotidyltransferase</keyword>
<dbReference type="RefSeq" id="WP_354694910.1">
    <property type="nucleotide sequence ID" value="NZ_JAZHOG010000004.1"/>
</dbReference>
<dbReference type="InterPro" id="IPR048472">
    <property type="entry name" value="DNA_pol_IIIA_C"/>
</dbReference>
<evidence type="ECO:0000313" key="12">
    <source>
        <dbReference type="Proteomes" id="UP001359886"/>
    </source>
</evidence>
<dbReference type="GO" id="GO:0008408">
    <property type="term" value="F:3'-5' exonuclease activity"/>
    <property type="evidence" value="ECO:0007669"/>
    <property type="project" value="InterPro"/>
</dbReference>
<dbReference type="InterPro" id="IPR004013">
    <property type="entry name" value="PHP_dom"/>
</dbReference>
<dbReference type="InterPro" id="IPR004365">
    <property type="entry name" value="NA-bd_OB_tRNA"/>
</dbReference>
<dbReference type="InterPro" id="IPR012340">
    <property type="entry name" value="NA-bd_OB-fold"/>
</dbReference>
<evidence type="ECO:0000256" key="4">
    <source>
        <dbReference type="ARBA" id="ARBA00022490"/>
    </source>
</evidence>
<gene>
    <name evidence="11" type="primary">dnaE</name>
    <name evidence="11" type="ORF">V3330_08150</name>
</gene>
<dbReference type="GO" id="GO:0003676">
    <property type="term" value="F:nucleic acid binding"/>
    <property type="evidence" value="ECO:0007669"/>
    <property type="project" value="InterPro"/>
</dbReference>
<dbReference type="PANTHER" id="PTHR32294:SF0">
    <property type="entry name" value="DNA POLYMERASE III SUBUNIT ALPHA"/>
    <property type="match status" value="1"/>
</dbReference>
<dbReference type="SMART" id="SM00481">
    <property type="entry name" value="POLIIIAc"/>
    <property type="match status" value="1"/>
</dbReference>
<organism evidence="11 12">
    <name type="scientific">Elongatibacter sediminis</name>
    <dbReference type="NCBI Taxonomy" id="3119006"/>
    <lineage>
        <taxon>Bacteria</taxon>
        <taxon>Pseudomonadati</taxon>
        <taxon>Pseudomonadota</taxon>
        <taxon>Gammaproteobacteria</taxon>
        <taxon>Chromatiales</taxon>
        <taxon>Wenzhouxiangellaceae</taxon>
        <taxon>Elongatibacter</taxon>
    </lineage>
</organism>
<comment type="catalytic activity">
    <reaction evidence="9">
        <text>DNA(n) + a 2'-deoxyribonucleoside 5'-triphosphate = DNA(n+1) + diphosphate</text>
        <dbReference type="Rhea" id="RHEA:22508"/>
        <dbReference type="Rhea" id="RHEA-COMP:17339"/>
        <dbReference type="Rhea" id="RHEA-COMP:17340"/>
        <dbReference type="ChEBI" id="CHEBI:33019"/>
        <dbReference type="ChEBI" id="CHEBI:61560"/>
        <dbReference type="ChEBI" id="CHEBI:173112"/>
        <dbReference type="EC" id="2.7.7.7"/>
    </reaction>
</comment>
<evidence type="ECO:0000256" key="3">
    <source>
        <dbReference type="ARBA" id="ARBA00019114"/>
    </source>
</evidence>
<reference evidence="11 12" key="1">
    <citation type="submission" date="2024-02" db="EMBL/GenBank/DDBJ databases">
        <title>A novel Wenzhouxiangellaceae bacterium, isolated from coastal sediments.</title>
        <authorList>
            <person name="Du Z.-J."/>
            <person name="Ye Y.-Q."/>
            <person name="Zhang X.-Y."/>
        </authorList>
    </citation>
    <scope>NUCLEOTIDE SEQUENCE [LARGE SCALE GENOMIC DNA]</scope>
    <source>
        <strain evidence="11 12">CH-27</strain>
    </source>
</reference>
<keyword evidence="8" id="KW-0239">DNA-directed DNA polymerase</keyword>
<dbReference type="Pfam" id="PF01336">
    <property type="entry name" value="tRNA_anti-codon"/>
    <property type="match status" value="1"/>
</dbReference>
<dbReference type="Pfam" id="PF14579">
    <property type="entry name" value="HHH_6"/>
    <property type="match status" value="1"/>
</dbReference>
<dbReference type="AlphaFoldDB" id="A0AAW9RDW5"/>
<dbReference type="Proteomes" id="UP001359886">
    <property type="component" value="Unassembled WGS sequence"/>
</dbReference>
<dbReference type="CDD" id="cd07433">
    <property type="entry name" value="PHP_PolIIIA_DnaE1"/>
    <property type="match status" value="1"/>
</dbReference>
<keyword evidence="7" id="KW-0235">DNA replication</keyword>
<dbReference type="InterPro" id="IPR029460">
    <property type="entry name" value="DNAPol_HHH"/>
</dbReference>
<dbReference type="InterPro" id="IPR003141">
    <property type="entry name" value="Pol/His_phosphatase_N"/>
</dbReference>
<evidence type="ECO:0000256" key="6">
    <source>
        <dbReference type="ARBA" id="ARBA00022695"/>
    </source>
</evidence>
<sequence length="1157" mass="129811">MPRPFVHLHLHTEYSLVDGTLRIPEVVEGARRLGMPAIAVTDHTNMFGMVKFYRAAENAGIKPIIGADIQVTSPSDPGQSGRMVLLCQNRSGYLNLCDVLSRAYLEGRDRGMPVVNAEWLDDHAEGLIALSGGVDGEIGQALLNNHPNRARQAFEHWMRLFPDRFYLEINRLGRETEQRIEMPGLDLADTLGCPVVATNDVRFLKRDGFRAHEARVCIHEGRLLADKRREQRYTEDQYLKSPEEMNERFSDLPEALDNATAIAQRCSLELEFGRYYLPAFPTPEEHDAESYLREVAEQGLRNRIKTLPDHHAFSREDYQERLDIELAVINRMGFPGYFLIVADFIRWARENDIPVGPGRGSGAGSLVAYALGITDLDPLEHELLFERFLNPERISMPDFDVDFCMEKRDLVIDYVARTYGRDQVAQIITYGTMAARAVVRDCGRVLGHGYGFVDSIAKLIPMTLGIKLKQALEEEPQLRKRYDEEEDTRGVLDLAMSLEGLSRNAGKHAGGVVIAPSRLTDFTPLFCESTGGSIVTQFDKDDVESIGLVKFDFLGLRTLTIIDWTLKTVNRQLREAGEDPVELQALPMDDAPTFALLQSCRTTAVFQLESRGMKDLIRRLVPDSFAEIVALVALFRPGPLESGMVGDYIDRKHGRSRVVYLHPKLEPILKPTYGVILYQEQVMQIAQVLAGYSLGAADLLRRAMGKKKPAEMAKQREIFVKGATERGVEEALANNIFDQMETFAGYGFNKSHSAAYALLSYQTAWLKTHHTSAFMAAVLSADLDNTDKIDEFIHECRDLGLTIEPPDVNRSQRMFTARDDRTILYGLGAIKGLGHGAISSLVEERETNGPFTDLASFCSRLDLQKVNRRALEVMIRSGALDELDPDRNRARMMHELPDALQAAEQVQRDRASGQSDMFGQFETVAETRPVEHEACAPWTTLQSLQAERDALGLYLTGHPTGVYARDLARFTSCTLAEVAKKIPPDMDTSHRRGGVKMNLAGTIRAIRRRANRGGFITLEDSKGRLEVALFDQTWNQYAELLTKDEIIVVEGRVAPDDFSGGFRMSADRIQTLSQARAAYARGVHLSLRGPCEDISTRLQDTFRPYRNAHGHPVFIDYSNPRARARLQLGEKWKIEACEEVVAALSDLPDVSEARLVY</sequence>
<dbReference type="NCBIfam" id="NF004226">
    <property type="entry name" value="PRK05673.1"/>
    <property type="match status" value="1"/>
</dbReference>
<evidence type="ECO:0000256" key="7">
    <source>
        <dbReference type="ARBA" id="ARBA00022705"/>
    </source>
</evidence>
<dbReference type="PANTHER" id="PTHR32294">
    <property type="entry name" value="DNA POLYMERASE III SUBUNIT ALPHA"/>
    <property type="match status" value="1"/>
</dbReference>
<dbReference type="CDD" id="cd04485">
    <property type="entry name" value="DnaE_OBF"/>
    <property type="match status" value="1"/>
</dbReference>
<dbReference type="Pfam" id="PF07733">
    <property type="entry name" value="DNA_pol3_alpha"/>
    <property type="match status" value="1"/>
</dbReference>
<dbReference type="EC" id="2.7.7.7" evidence="2"/>
<dbReference type="InterPro" id="IPR041931">
    <property type="entry name" value="DNA_pol3_alpha_thumb_dom"/>
</dbReference>
<evidence type="ECO:0000256" key="5">
    <source>
        <dbReference type="ARBA" id="ARBA00022679"/>
    </source>
</evidence>
<evidence type="ECO:0000256" key="1">
    <source>
        <dbReference type="ARBA" id="ARBA00004496"/>
    </source>
</evidence>
<proteinExistence type="predicted"/>
<feature type="domain" description="Polymerase/histidinol phosphatase N-terminal" evidence="10">
    <location>
        <begin position="6"/>
        <end position="73"/>
    </location>
</feature>
<dbReference type="GO" id="GO:0005737">
    <property type="term" value="C:cytoplasm"/>
    <property type="evidence" value="ECO:0007669"/>
    <property type="project" value="UniProtKB-SubCell"/>
</dbReference>
<evidence type="ECO:0000313" key="11">
    <source>
        <dbReference type="EMBL" id="MEJ8567594.1"/>
    </source>
</evidence>
<dbReference type="Gene3D" id="1.10.10.1600">
    <property type="entry name" value="Bacterial DNA polymerase III alpha subunit, thumb domain"/>
    <property type="match status" value="1"/>
</dbReference>
<name>A0AAW9RDW5_9GAMM</name>
<dbReference type="Pfam" id="PF20914">
    <property type="entry name" value="DNA_pol_IIIA_C"/>
    <property type="match status" value="1"/>
</dbReference>
<dbReference type="InterPro" id="IPR016195">
    <property type="entry name" value="Pol/histidinol_Pase-like"/>
</dbReference>
<protein>
    <recommendedName>
        <fullName evidence="3">DNA polymerase III subunit alpha</fullName>
        <ecNumber evidence="2">2.7.7.7</ecNumber>
    </recommendedName>
</protein>
<comment type="subcellular location">
    <subcellularLocation>
        <location evidence="1">Cytoplasm</location>
    </subcellularLocation>
</comment>
<dbReference type="InterPro" id="IPR004805">
    <property type="entry name" value="DnaE2/DnaE/PolC"/>
</dbReference>
<dbReference type="EMBL" id="JAZHOG010000004">
    <property type="protein sequence ID" value="MEJ8567594.1"/>
    <property type="molecule type" value="Genomic_DNA"/>
</dbReference>
<dbReference type="Gene3D" id="3.20.20.140">
    <property type="entry name" value="Metal-dependent hydrolases"/>
    <property type="match status" value="1"/>
</dbReference>
<accession>A0AAW9RDW5</accession>
<dbReference type="Pfam" id="PF02811">
    <property type="entry name" value="PHP"/>
    <property type="match status" value="1"/>
</dbReference>
<comment type="caution">
    <text evidence="11">The sequence shown here is derived from an EMBL/GenBank/DDBJ whole genome shotgun (WGS) entry which is preliminary data.</text>
</comment>
<dbReference type="Gene3D" id="1.10.150.870">
    <property type="match status" value="1"/>
</dbReference>
<keyword evidence="4" id="KW-0963">Cytoplasm</keyword>
<keyword evidence="5 11" id="KW-0808">Transferase</keyword>
<dbReference type="InterPro" id="IPR040982">
    <property type="entry name" value="DNA_pol3_finger"/>
</dbReference>
<dbReference type="Pfam" id="PF17657">
    <property type="entry name" value="DNA_pol3_finger"/>
    <property type="match status" value="1"/>
</dbReference>
<dbReference type="InterPro" id="IPR011708">
    <property type="entry name" value="DNA_pol3_alpha_NTPase_dom"/>
</dbReference>
<dbReference type="GO" id="GO:0006260">
    <property type="term" value="P:DNA replication"/>
    <property type="evidence" value="ECO:0007669"/>
    <property type="project" value="UniProtKB-KW"/>
</dbReference>
<keyword evidence="12" id="KW-1185">Reference proteome</keyword>
<dbReference type="InterPro" id="IPR049821">
    <property type="entry name" value="PolIIIA_DnaE1_PHP"/>
</dbReference>
<dbReference type="Gene3D" id="2.40.50.140">
    <property type="entry name" value="Nucleic acid-binding proteins"/>
    <property type="match status" value="1"/>
</dbReference>
<evidence type="ECO:0000256" key="2">
    <source>
        <dbReference type="ARBA" id="ARBA00012417"/>
    </source>
</evidence>